<evidence type="ECO:0000313" key="10">
    <source>
        <dbReference type="Proteomes" id="UP000244073"/>
    </source>
</evidence>
<feature type="transmembrane region" description="Helical" evidence="7">
    <location>
        <begin position="229"/>
        <end position="247"/>
    </location>
</feature>
<dbReference type="Proteomes" id="UP000244073">
    <property type="component" value="Unassembled WGS sequence"/>
</dbReference>
<keyword evidence="6 7" id="KW-0472">Membrane</keyword>
<evidence type="ECO:0000256" key="2">
    <source>
        <dbReference type="ARBA" id="ARBA00008917"/>
    </source>
</evidence>
<evidence type="ECO:0000256" key="1">
    <source>
        <dbReference type="ARBA" id="ARBA00004477"/>
    </source>
</evidence>
<name>A0A2T5LN67_9EURO</name>
<dbReference type="Pfam" id="PF04511">
    <property type="entry name" value="DER1"/>
    <property type="match status" value="2"/>
</dbReference>
<evidence type="ECO:0000256" key="7">
    <source>
        <dbReference type="RuleBase" id="RU363059"/>
    </source>
</evidence>
<feature type="transmembrane region" description="Helical" evidence="7">
    <location>
        <begin position="92"/>
        <end position="110"/>
    </location>
</feature>
<dbReference type="GeneID" id="63817105"/>
<evidence type="ECO:0000256" key="6">
    <source>
        <dbReference type="ARBA" id="ARBA00023136"/>
    </source>
</evidence>
<accession>A0A2T5LN67</accession>
<dbReference type="RefSeq" id="XP_040749114.1">
    <property type="nucleotide sequence ID" value="XM_040900223.1"/>
</dbReference>
<dbReference type="SUPFAM" id="SSF144091">
    <property type="entry name" value="Rhomboid-like"/>
    <property type="match status" value="1"/>
</dbReference>
<dbReference type="AlphaFoldDB" id="A0A2T5LN67"/>
<dbReference type="InterPro" id="IPR007599">
    <property type="entry name" value="DER1"/>
</dbReference>
<feature type="compositionally biased region" description="Gly residues" evidence="8">
    <location>
        <begin position="330"/>
        <end position="339"/>
    </location>
</feature>
<dbReference type="GO" id="GO:0005789">
    <property type="term" value="C:endoplasmic reticulum membrane"/>
    <property type="evidence" value="ECO:0007669"/>
    <property type="project" value="UniProtKB-SubCell"/>
</dbReference>
<dbReference type="PANTHER" id="PTHR11009">
    <property type="entry name" value="DER1-LIKE PROTEIN, DERLIN"/>
    <property type="match status" value="1"/>
</dbReference>
<comment type="function">
    <text evidence="7">May be involved in the degradation of misfolded endoplasmic reticulum (ER) luminal proteins.</text>
</comment>
<organism evidence="9 10">
    <name type="scientific">Aspergillus ochraceoroseus IBT 24754</name>
    <dbReference type="NCBI Taxonomy" id="1392256"/>
    <lineage>
        <taxon>Eukaryota</taxon>
        <taxon>Fungi</taxon>
        <taxon>Dikarya</taxon>
        <taxon>Ascomycota</taxon>
        <taxon>Pezizomycotina</taxon>
        <taxon>Eurotiomycetes</taxon>
        <taxon>Eurotiomycetidae</taxon>
        <taxon>Eurotiales</taxon>
        <taxon>Aspergillaceae</taxon>
        <taxon>Aspergillus</taxon>
        <taxon>Aspergillus subgen. Nidulantes</taxon>
    </lineage>
</organism>
<dbReference type="VEuPathDB" id="FungiDB:P175DRAFT_0535469"/>
<comment type="similarity">
    <text evidence="2 7">Belongs to the derlin family.</text>
</comment>
<evidence type="ECO:0000313" key="9">
    <source>
        <dbReference type="EMBL" id="PTU17722.1"/>
    </source>
</evidence>
<comment type="caution">
    <text evidence="9">The sequence shown here is derived from an EMBL/GenBank/DDBJ whole genome shotgun (WGS) entry which is preliminary data.</text>
</comment>
<feature type="transmembrane region" description="Helical" evidence="7">
    <location>
        <begin position="6"/>
        <end position="29"/>
    </location>
</feature>
<dbReference type="GO" id="GO:0006950">
    <property type="term" value="P:response to stress"/>
    <property type="evidence" value="ECO:0007669"/>
    <property type="project" value="UniProtKB-ARBA"/>
</dbReference>
<dbReference type="EMBL" id="MSFN02000009">
    <property type="protein sequence ID" value="PTU17722.1"/>
    <property type="molecule type" value="Genomic_DNA"/>
</dbReference>
<protein>
    <recommendedName>
        <fullName evidence="7">Derlin</fullName>
    </recommendedName>
</protein>
<dbReference type="OrthoDB" id="19102at2759"/>
<keyword evidence="3 7" id="KW-0812">Transmembrane</keyword>
<feature type="region of interest" description="Disordered" evidence="8">
    <location>
        <begin position="306"/>
        <end position="339"/>
    </location>
</feature>
<dbReference type="InterPro" id="IPR035952">
    <property type="entry name" value="Rhomboid-like_sf"/>
</dbReference>
<sequence>MDFFWSAPVVARTITAITFVESVLVHGQLLKYFRVLFLPRLLFKIWPEVWRLFTPFFLTGGGIGFVFDLYFMYTYASKLETGSPRFTAPGDFFTYVVFVASVIMTPRNICPPSHILAEAVPGNEEDHPCIAYGAFFFDPYRAIYFAQVVLVPYITLYHYVPEIPFYFLFHITFPNVAQQLLTTPKGTAGFILNSVTFTSALILAFVFTYSQDNRGTRTTFIIIQIPTELLPWAMLTLTLVTAGWPAALSEGMGLVAAHLYDFLTRIYPTFGGGRNWITTPRFVRRYFAVYLREGEHRSYGRAFRPSANQAEEPQQPSGWTSSFQNTWGSRGSGRRLGGS</sequence>
<feature type="transmembrane region" description="Helical" evidence="7">
    <location>
        <begin position="142"/>
        <end position="160"/>
    </location>
</feature>
<comment type="subcellular location">
    <subcellularLocation>
        <location evidence="1 7">Endoplasmic reticulum membrane</location>
        <topology evidence="1 7">Multi-pass membrane protein</topology>
    </subcellularLocation>
</comment>
<feature type="transmembrane region" description="Helical" evidence="7">
    <location>
        <begin position="49"/>
        <end position="72"/>
    </location>
</feature>
<evidence type="ECO:0000256" key="3">
    <source>
        <dbReference type="ARBA" id="ARBA00022692"/>
    </source>
</evidence>
<keyword evidence="5 7" id="KW-1133">Transmembrane helix</keyword>
<feature type="transmembrane region" description="Helical" evidence="7">
    <location>
        <begin position="190"/>
        <end position="209"/>
    </location>
</feature>
<comment type="caution">
    <text evidence="7">Lacks conserved residue(s) required for the propagation of feature annotation.</text>
</comment>
<proteinExistence type="inferred from homology"/>
<evidence type="ECO:0000256" key="5">
    <source>
        <dbReference type="ARBA" id="ARBA00022989"/>
    </source>
</evidence>
<feature type="compositionally biased region" description="Polar residues" evidence="8">
    <location>
        <begin position="306"/>
        <end position="327"/>
    </location>
</feature>
<evidence type="ECO:0000256" key="8">
    <source>
        <dbReference type="SAM" id="MobiDB-lite"/>
    </source>
</evidence>
<gene>
    <name evidence="9" type="ORF">P175DRAFT_0535469</name>
</gene>
<keyword evidence="4 7" id="KW-0256">Endoplasmic reticulum</keyword>
<reference evidence="9 10" key="1">
    <citation type="journal article" date="2018" name="Proc. Natl. Acad. Sci. U.S.A.">
        <title>Linking secondary metabolites to gene clusters through genome sequencing of six diverse Aspergillus species.</title>
        <authorList>
            <person name="Kaerboelling I."/>
            <person name="Vesth T.C."/>
            <person name="Frisvad J.C."/>
            <person name="Nybo J.L."/>
            <person name="Theobald S."/>
            <person name="Kuo A."/>
            <person name="Bowyer P."/>
            <person name="Matsuda Y."/>
            <person name="Mondo S."/>
            <person name="Lyhne E.K."/>
            <person name="Kogle M.E."/>
            <person name="Clum A."/>
            <person name="Lipzen A."/>
            <person name="Salamov A."/>
            <person name="Ngan C.Y."/>
            <person name="Daum C."/>
            <person name="Chiniquy J."/>
            <person name="Barry K."/>
            <person name="LaButti K."/>
            <person name="Haridas S."/>
            <person name="Simmons B.A."/>
            <person name="Magnuson J.K."/>
            <person name="Mortensen U.H."/>
            <person name="Larsen T.O."/>
            <person name="Grigoriev I.V."/>
            <person name="Baker S.E."/>
            <person name="Andersen M.R."/>
        </authorList>
    </citation>
    <scope>NUCLEOTIDE SEQUENCE [LARGE SCALE GENOMIC DNA]</scope>
    <source>
        <strain evidence="9 10">IBT 24754</strain>
    </source>
</reference>
<evidence type="ECO:0000256" key="4">
    <source>
        <dbReference type="ARBA" id="ARBA00022824"/>
    </source>
</evidence>